<dbReference type="FunFam" id="1.10.10.10:FF:000131">
    <property type="entry name" value="la-related protein 1B isoform X2"/>
    <property type="match status" value="1"/>
</dbReference>
<dbReference type="CDD" id="cd08034">
    <property type="entry name" value="LARP_1_2"/>
    <property type="match status" value="1"/>
</dbReference>
<dbReference type="GO" id="GO:0045727">
    <property type="term" value="P:positive regulation of translation"/>
    <property type="evidence" value="ECO:0007669"/>
    <property type="project" value="TreeGrafter"/>
</dbReference>
<dbReference type="InterPro" id="IPR006630">
    <property type="entry name" value="La_HTH"/>
</dbReference>
<feature type="region of interest" description="Disordered" evidence="4">
    <location>
        <begin position="212"/>
        <end position="236"/>
    </location>
</feature>
<dbReference type="Proteomes" id="UP000007875">
    <property type="component" value="Unassembled WGS sequence"/>
</dbReference>
<keyword evidence="1 3" id="KW-0694">RNA-binding</keyword>
<evidence type="ECO:0000256" key="1">
    <source>
        <dbReference type="ARBA" id="ARBA00022884"/>
    </source>
</evidence>
<accession>H2ZC76</accession>
<evidence type="ECO:0000256" key="4">
    <source>
        <dbReference type="SAM" id="MobiDB-lite"/>
    </source>
</evidence>
<dbReference type="InterPro" id="IPR036390">
    <property type="entry name" value="WH_DNA-bd_sf"/>
</dbReference>
<dbReference type="GeneTree" id="ENSGT00940000159577"/>
<organism evidence="6 7">
    <name type="scientific">Ciona savignyi</name>
    <name type="common">Pacific transparent sea squirt</name>
    <dbReference type="NCBI Taxonomy" id="51511"/>
    <lineage>
        <taxon>Eukaryota</taxon>
        <taxon>Metazoa</taxon>
        <taxon>Chordata</taxon>
        <taxon>Tunicata</taxon>
        <taxon>Ascidiacea</taxon>
        <taxon>Phlebobranchia</taxon>
        <taxon>Cionidae</taxon>
        <taxon>Ciona</taxon>
    </lineage>
</organism>
<dbReference type="PROSITE" id="PS50961">
    <property type="entry name" value="HTH_LA"/>
    <property type="match status" value="1"/>
</dbReference>
<dbReference type="GO" id="GO:0010494">
    <property type="term" value="C:cytoplasmic stress granule"/>
    <property type="evidence" value="ECO:0007669"/>
    <property type="project" value="TreeGrafter"/>
</dbReference>
<dbReference type="PANTHER" id="PTHR22792:SF51">
    <property type="entry name" value="LA-RELATED PROTEIN 1"/>
    <property type="match status" value="1"/>
</dbReference>
<dbReference type="eggNOG" id="KOG2590">
    <property type="taxonomic scope" value="Eukaryota"/>
</dbReference>
<dbReference type="PANTHER" id="PTHR22792">
    <property type="entry name" value="LUPUS LA PROTEIN-RELATED"/>
    <property type="match status" value="1"/>
</dbReference>
<dbReference type="InterPro" id="IPR036388">
    <property type="entry name" value="WH-like_DNA-bd_sf"/>
</dbReference>
<dbReference type="Gene3D" id="1.10.10.10">
    <property type="entry name" value="Winged helix-like DNA-binding domain superfamily/Winged helix DNA-binding domain"/>
    <property type="match status" value="1"/>
</dbReference>
<reference evidence="6" key="2">
    <citation type="submission" date="2025-08" db="UniProtKB">
        <authorList>
            <consortium name="Ensembl"/>
        </authorList>
    </citation>
    <scope>IDENTIFICATION</scope>
</reference>
<dbReference type="Ensembl" id="ENSCSAVT00000015366.1">
    <property type="protein sequence ID" value="ENSCSAVP00000015192.1"/>
    <property type="gene ID" value="ENSCSAVG00000008913.1"/>
</dbReference>
<dbReference type="SUPFAM" id="SSF46785">
    <property type="entry name" value="Winged helix' DNA-binding domain"/>
    <property type="match status" value="1"/>
</dbReference>
<reference evidence="7" key="1">
    <citation type="submission" date="2003-08" db="EMBL/GenBank/DDBJ databases">
        <authorList>
            <person name="Birren B."/>
            <person name="Nusbaum C."/>
            <person name="Abebe A."/>
            <person name="Abouelleil A."/>
            <person name="Adekoya E."/>
            <person name="Ait-zahra M."/>
            <person name="Allen N."/>
            <person name="Allen T."/>
            <person name="An P."/>
            <person name="Anderson M."/>
            <person name="Anderson S."/>
            <person name="Arachchi H."/>
            <person name="Armbruster J."/>
            <person name="Bachantsang P."/>
            <person name="Baldwin J."/>
            <person name="Barry A."/>
            <person name="Bayul T."/>
            <person name="Blitshsteyn B."/>
            <person name="Bloom T."/>
            <person name="Blye J."/>
            <person name="Boguslavskiy L."/>
            <person name="Borowsky M."/>
            <person name="Boukhgalter B."/>
            <person name="Brunache A."/>
            <person name="Butler J."/>
            <person name="Calixte N."/>
            <person name="Calvo S."/>
            <person name="Camarata J."/>
            <person name="Campo K."/>
            <person name="Chang J."/>
            <person name="Cheshatsang Y."/>
            <person name="Citroen M."/>
            <person name="Collymore A."/>
            <person name="Considine T."/>
            <person name="Cook A."/>
            <person name="Cooke P."/>
            <person name="Corum B."/>
            <person name="Cuomo C."/>
            <person name="David R."/>
            <person name="Dawoe T."/>
            <person name="Degray S."/>
            <person name="Dodge S."/>
            <person name="Dooley K."/>
            <person name="Dorje P."/>
            <person name="Dorjee K."/>
            <person name="Dorris L."/>
            <person name="Duffey N."/>
            <person name="Dupes A."/>
            <person name="Elkins T."/>
            <person name="Engels R."/>
            <person name="Erickson J."/>
            <person name="Farina A."/>
            <person name="Faro S."/>
            <person name="Ferreira P."/>
            <person name="Fischer H."/>
            <person name="Fitzgerald M."/>
            <person name="Foley K."/>
            <person name="Gage D."/>
            <person name="Galagan J."/>
            <person name="Gearin G."/>
            <person name="Gnerre S."/>
            <person name="Gnirke A."/>
            <person name="Goyette A."/>
            <person name="Graham J."/>
            <person name="Grandbois E."/>
            <person name="Gyaltsen K."/>
            <person name="Hafez N."/>
            <person name="Hagopian D."/>
            <person name="Hagos B."/>
            <person name="Hall J."/>
            <person name="Hatcher B."/>
            <person name="Heller A."/>
            <person name="Higgins H."/>
            <person name="Honan T."/>
            <person name="Horn A."/>
            <person name="Houde N."/>
            <person name="Hughes L."/>
            <person name="Hulme W."/>
            <person name="Husby E."/>
            <person name="Iliev I."/>
            <person name="Jaffe D."/>
            <person name="Jones C."/>
            <person name="Kamal M."/>
            <person name="Kamat A."/>
            <person name="Kamvysselis M."/>
            <person name="Karlsson E."/>
            <person name="Kells C."/>
            <person name="Kieu A."/>
            <person name="Kisner P."/>
            <person name="Kodira C."/>
            <person name="Kulbokas E."/>
            <person name="Labutti K."/>
            <person name="Lama D."/>
            <person name="Landers T."/>
            <person name="Leger J."/>
            <person name="Levine S."/>
            <person name="Lewis D."/>
            <person name="Lewis T."/>
            <person name="Lindblad-toh K."/>
            <person name="Liu X."/>
            <person name="Lokyitsang T."/>
            <person name="Lokyitsang Y."/>
            <person name="Lucien O."/>
            <person name="Lui A."/>
            <person name="Ma L.J."/>
            <person name="Mabbitt R."/>
            <person name="Macdonald J."/>
            <person name="Maclean C."/>
            <person name="Major J."/>
            <person name="Manning J."/>
            <person name="Marabella R."/>
            <person name="Maru K."/>
            <person name="Matthews C."/>
            <person name="Mauceli E."/>
            <person name="Mccarthy M."/>
            <person name="Mcdonough S."/>
            <person name="Mcghee T."/>
            <person name="Meldrim J."/>
            <person name="Meneus L."/>
            <person name="Mesirov J."/>
            <person name="Mihalev A."/>
            <person name="Mihova T."/>
            <person name="Mikkelsen T."/>
            <person name="Mlenga V."/>
            <person name="Moru K."/>
            <person name="Mozes J."/>
            <person name="Mulrain L."/>
            <person name="Munson G."/>
            <person name="Naylor J."/>
            <person name="Newes C."/>
            <person name="Nguyen C."/>
            <person name="Nguyen N."/>
            <person name="Nguyen T."/>
            <person name="Nicol R."/>
            <person name="Nielsen C."/>
            <person name="Nizzari M."/>
            <person name="Norbu C."/>
            <person name="Norbu N."/>
            <person name="O'donnell P."/>
            <person name="Okoawo O."/>
            <person name="O'leary S."/>
            <person name="Omotosho B."/>
            <person name="O'neill K."/>
            <person name="Osman S."/>
            <person name="Parker S."/>
            <person name="Perrin D."/>
            <person name="Phunkhang P."/>
            <person name="Piqani B."/>
            <person name="Purcell S."/>
            <person name="Rachupka T."/>
            <person name="Ramasamy U."/>
            <person name="Rameau R."/>
            <person name="Ray V."/>
            <person name="Raymond C."/>
            <person name="Retta R."/>
            <person name="Richardson S."/>
            <person name="Rise C."/>
            <person name="Rodriguez J."/>
            <person name="Rogers J."/>
            <person name="Rogov P."/>
            <person name="Rutman M."/>
            <person name="Schupbach R."/>
            <person name="Seaman C."/>
            <person name="Settipalli S."/>
            <person name="Sharpe T."/>
            <person name="Sheridan J."/>
            <person name="Sherpa N."/>
            <person name="Shi J."/>
            <person name="Smirnov S."/>
            <person name="Smith C."/>
            <person name="Sougnez C."/>
            <person name="Spencer B."/>
            <person name="Stalker J."/>
            <person name="Stange-thomann N."/>
            <person name="Stavropoulos S."/>
            <person name="Stetson K."/>
            <person name="Stone C."/>
            <person name="Stone S."/>
            <person name="Stubbs M."/>
            <person name="Talamas J."/>
            <person name="Tchuinga P."/>
            <person name="Tenzing P."/>
            <person name="Tesfaye S."/>
            <person name="Theodore J."/>
            <person name="Thoulutsang Y."/>
            <person name="Topham K."/>
            <person name="Towey S."/>
            <person name="Tsamla T."/>
            <person name="Tsomo N."/>
            <person name="Vallee D."/>
            <person name="Vassiliev H."/>
            <person name="Venkataraman V."/>
            <person name="Vinson J."/>
            <person name="Vo A."/>
            <person name="Wade C."/>
            <person name="Wang S."/>
            <person name="Wangchuk T."/>
            <person name="Wangdi T."/>
            <person name="Whittaker C."/>
            <person name="Wilkinson J."/>
            <person name="Wu Y."/>
            <person name="Wyman D."/>
            <person name="Yadav S."/>
            <person name="Yang S."/>
            <person name="Yang X."/>
            <person name="Yeager S."/>
            <person name="Yee E."/>
            <person name="Young G."/>
            <person name="Zainoun J."/>
            <person name="Zembeck L."/>
            <person name="Zimmer A."/>
            <person name="Zody M."/>
            <person name="Lander E."/>
        </authorList>
    </citation>
    <scope>NUCLEOTIDE SEQUENCE [LARGE SCALE GENOMIC DNA]</scope>
</reference>
<dbReference type="AlphaFoldDB" id="H2ZC76"/>
<feature type="domain" description="HTH La-type RNA-binding" evidence="5">
    <location>
        <begin position="98"/>
        <end position="187"/>
    </location>
</feature>
<keyword evidence="7" id="KW-1185">Reference proteome</keyword>
<evidence type="ECO:0000256" key="2">
    <source>
        <dbReference type="ARBA" id="ARBA00061352"/>
    </source>
</evidence>
<dbReference type="InterPro" id="IPR045180">
    <property type="entry name" value="La_dom_prot"/>
</dbReference>
<dbReference type="GO" id="GO:0003723">
    <property type="term" value="F:RNA binding"/>
    <property type="evidence" value="ECO:0007669"/>
    <property type="project" value="UniProtKB-UniRule"/>
</dbReference>
<name>H2ZC76_CIOSA</name>
<comment type="similarity">
    <text evidence="2">Belongs to the LARP family.</text>
</comment>
<reference evidence="6" key="3">
    <citation type="submission" date="2025-09" db="UniProtKB">
        <authorList>
            <consortium name="Ensembl"/>
        </authorList>
    </citation>
    <scope>IDENTIFICATION</scope>
</reference>
<dbReference type="GO" id="GO:0005829">
    <property type="term" value="C:cytosol"/>
    <property type="evidence" value="ECO:0007669"/>
    <property type="project" value="TreeGrafter"/>
</dbReference>
<dbReference type="HOGENOM" id="CLU_974969_0_0_1"/>
<protein>
    <recommendedName>
        <fullName evidence="5">HTH La-type RNA-binding domain-containing protein</fullName>
    </recommendedName>
</protein>
<feature type="compositionally biased region" description="Basic residues" evidence="4">
    <location>
        <begin position="28"/>
        <end position="40"/>
    </location>
</feature>
<dbReference type="SMART" id="SM00715">
    <property type="entry name" value="LA"/>
    <property type="match status" value="1"/>
</dbReference>
<sequence>MSRSRNNSNNNMVGEKWGTSPRSDARRSRGRGRGRSRGRGAYRGSSRGRFEKAYNAGEHLPPGTLVVYDQSGFALPVEIIGQATILEDGSPVYQGEDAQFSAPNLEYIMWQIEYYFSPDNLERDFFLRRKMDNQGYLPLDFIASFQRVQALTTDIDVIYQAIKDSKIIEVVDNKVRCRDHPLQWVIPDSNNESEDGMGQFSPRGAPVIVPLSPTSSTSEDCSPARRHRSVDEASSYPQPIQEELVAHSELWKWVDAPSFIPKRTTATANTVCPAVNTVPATKNEVL</sequence>
<dbReference type="STRING" id="51511.ENSCSAVP00000015192"/>
<dbReference type="InParanoid" id="H2ZC76"/>
<dbReference type="Pfam" id="PF05383">
    <property type="entry name" value="La"/>
    <property type="match status" value="1"/>
</dbReference>
<evidence type="ECO:0000313" key="7">
    <source>
        <dbReference type="Proteomes" id="UP000007875"/>
    </source>
</evidence>
<evidence type="ECO:0000256" key="3">
    <source>
        <dbReference type="PROSITE-ProRule" id="PRU00332"/>
    </source>
</evidence>
<evidence type="ECO:0000313" key="6">
    <source>
        <dbReference type="Ensembl" id="ENSCSAVP00000015192.1"/>
    </source>
</evidence>
<feature type="region of interest" description="Disordered" evidence="4">
    <location>
        <begin position="1"/>
        <end position="48"/>
    </location>
</feature>
<feature type="compositionally biased region" description="Low complexity" evidence="4">
    <location>
        <begin position="1"/>
        <end position="11"/>
    </location>
</feature>
<proteinExistence type="inferred from homology"/>
<evidence type="ECO:0000259" key="5">
    <source>
        <dbReference type="PROSITE" id="PS50961"/>
    </source>
</evidence>